<dbReference type="RefSeq" id="WP_029722537.1">
    <property type="nucleotide sequence ID" value="NZ_JAJUIW010000041.1"/>
</dbReference>
<evidence type="ECO:0000256" key="3">
    <source>
        <dbReference type="ARBA" id="ARBA00022840"/>
    </source>
</evidence>
<keyword evidence="3" id="KW-0067">ATP-binding</keyword>
<dbReference type="SUPFAM" id="SSF52402">
    <property type="entry name" value="Adenine nucleotide alpha hydrolases-like"/>
    <property type="match status" value="2"/>
</dbReference>
<dbReference type="Proteomes" id="UP000031419">
    <property type="component" value="Unassembled WGS sequence"/>
</dbReference>
<evidence type="ECO:0000259" key="4">
    <source>
        <dbReference type="Pfam" id="PF00582"/>
    </source>
</evidence>
<gene>
    <name evidence="5" type="ORF">GU90_10590</name>
</gene>
<keyword evidence="6" id="KW-1185">Reference proteome</keyword>
<dbReference type="PRINTS" id="PR01438">
    <property type="entry name" value="UNVRSLSTRESS"/>
</dbReference>
<reference evidence="5 6" key="1">
    <citation type="submission" date="2014-06" db="EMBL/GenBank/DDBJ databases">
        <title>Saccharopolyspora rectivirgula DSM-43113 Genome sequencing.</title>
        <authorList>
            <person name="Barrera C."/>
            <person name="Millon L."/>
            <person name="Rognon B."/>
            <person name="Zaugg C."/>
            <person name="Monod M."/>
        </authorList>
    </citation>
    <scope>NUCLEOTIDE SEQUENCE [LARGE SCALE GENOMIC DNA]</scope>
    <source>
        <strain evidence="5 6">DSM 43113</strain>
    </source>
</reference>
<dbReference type="PANTHER" id="PTHR46268:SF27">
    <property type="entry name" value="UNIVERSAL STRESS PROTEIN RV2623"/>
    <property type="match status" value="1"/>
</dbReference>
<feature type="domain" description="UspA" evidence="4">
    <location>
        <begin position="8"/>
        <end position="145"/>
    </location>
</feature>
<dbReference type="Gene3D" id="3.40.50.620">
    <property type="entry name" value="HUPs"/>
    <property type="match status" value="2"/>
</dbReference>
<dbReference type="EMBL" id="JNVU01000026">
    <property type="protein sequence ID" value="KEI44326.1"/>
    <property type="molecule type" value="Genomic_DNA"/>
</dbReference>
<evidence type="ECO:0000313" key="6">
    <source>
        <dbReference type="Proteomes" id="UP000031419"/>
    </source>
</evidence>
<dbReference type="Pfam" id="PF00582">
    <property type="entry name" value="Usp"/>
    <property type="match status" value="2"/>
</dbReference>
<proteinExistence type="inferred from homology"/>
<comment type="similarity">
    <text evidence="1">Belongs to the universal stress protein A family.</text>
</comment>
<evidence type="ECO:0000313" key="5">
    <source>
        <dbReference type="EMBL" id="KEI44326.1"/>
    </source>
</evidence>
<dbReference type="InterPro" id="IPR006015">
    <property type="entry name" value="Universal_stress_UspA"/>
</dbReference>
<keyword evidence="2" id="KW-0547">Nucleotide-binding</keyword>
<dbReference type="InterPro" id="IPR006016">
    <property type="entry name" value="UspA"/>
</dbReference>
<feature type="domain" description="UspA" evidence="4">
    <location>
        <begin position="156"/>
        <end position="292"/>
    </location>
</feature>
<dbReference type="AlphaFoldDB" id="A0A073AYB8"/>
<dbReference type="OrthoDB" id="3404132at2"/>
<dbReference type="eggNOG" id="COG0589">
    <property type="taxonomic scope" value="Bacteria"/>
</dbReference>
<comment type="caution">
    <text evidence="5">The sequence shown here is derived from an EMBL/GenBank/DDBJ whole genome shotgun (WGS) entry which is preliminary data.</text>
</comment>
<dbReference type="InterPro" id="IPR014729">
    <property type="entry name" value="Rossmann-like_a/b/a_fold"/>
</dbReference>
<sequence>MSTAHSGKPIVVGFDGSDTAKLALDWAAAAAHHRRTELHIVHAAGYSSVFYGPDPIGWASIHDAQLAEAEHMLDTVAERARKTAGDLVSTDLQDRPAVDVLVEKSAEASLMVLGQSGLGAFSNMLLGSTTTAVSAHAKCPVLIVRPRRGVVPDEGPVVVGVDGSQLSEEALAHAFAEASWRGTSLVAVHSWIDVEHLGPYLVPTSFEHGTVEQEAHRVLAERLAGWQEHYPDVEVHRAVERDRPRHQLLERSREAQLVVVGSRGRGGFRGMLLGSTSQALIHHAECPVMVARPQPGQG</sequence>
<dbReference type="PANTHER" id="PTHR46268">
    <property type="entry name" value="STRESS RESPONSE PROTEIN NHAX"/>
    <property type="match status" value="1"/>
</dbReference>
<evidence type="ECO:0000256" key="1">
    <source>
        <dbReference type="ARBA" id="ARBA00008791"/>
    </source>
</evidence>
<dbReference type="GO" id="GO:0005524">
    <property type="term" value="F:ATP binding"/>
    <property type="evidence" value="ECO:0007669"/>
    <property type="project" value="UniProtKB-KW"/>
</dbReference>
<organism evidence="5 6">
    <name type="scientific">Saccharopolyspora rectivirgula</name>
    <dbReference type="NCBI Taxonomy" id="28042"/>
    <lineage>
        <taxon>Bacteria</taxon>
        <taxon>Bacillati</taxon>
        <taxon>Actinomycetota</taxon>
        <taxon>Actinomycetes</taxon>
        <taxon>Pseudonocardiales</taxon>
        <taxon>Pseudonocardiaceae</taxon>
        <taxon>Saccharopolyspora</taxon>
    </lineage>
</organism>
<accession>A0A073AYB8</accession>
<name>A0A073AYB8_9PSEU</name>
<evidence type="ECO:0000256" key="2">
    <source>
        <dbReference type="ARBA" id="ARBA00022741"/>
    </source>
</evidence>
<protein>
    <recommendedName>
        <fullName evidence="4">UspA domain-containing protein</fullName>
    </recommendedName>
</protein>